<accession>A0A9P6XAY0</accession>
<feature type="compositionally biased region" description="Polar residues" evidence="2">
    <location>
        <begin position="173"/>
        <end position="192"/>
    </location>
</feature>
<comment type="caution">
    <text evidence="4">The sequence shown here is derived from an EMBL/GenBank/DDBJ whole genome shotgun (WGS) entry which is preliminary data.</text>
</comment>
<dbReference type="GO" id="GO:0016020">
    <property type="term" value="C:membrane"/>
    <property type="evidence" value="ECO:0007669"/>
    <property type="project" value="TreeGrafter"/>
</dbReference>
<feature type="coiled-coil region" evidence="1">
    <location>
        <begin position="469"/>
        <end position="538"/>
    </location>
</feature>
<feature type="coiled-coil region" evidence="1">
    <location>
        <begin position="283"/>
        <end position="399"/>
    </location>
</feature>
<evidence type="ECO:0000256" key="2">
    <source>
        <dbReference type="SAM" id="MobiDB-lite"/>
    </source>
</evidence>
<evidence type="ECO:0000256" key="1">
    <source>
        <dbReference type="SAM" id="Coils"/>
    </source>
</evidence>
<sequence>MNEGLFSKHSSLNAGAIPASAEELSQRYTKLFQQYSRLKAQHAVLKKAEQASNVALQGNLKEKEKELRKLQEQLDLLSFHNERLTKRIQAVQESDQKGNHFSILGGSVKKELAKSTQALDAASLDLEQKIKENERLHEELTERKLEFTDGINTLQKQIKDLEQRVQELQVENTQFNQSNTGESSTQEAQPEQSLKRTIDELQLNLSQKTQLLEELEQTIQQNNSHLLLEIRSLRTILLAKVDDIENTSLKDVLSESSLKTLEDEANNYIHSIGNSTSELKISHETWREEFVKASTELQEKKKELDEFLERARQGQDDASLFTTQIKELHDKYDQEMKQLDEKHKEKMNQVNTRYEDQLKEYLSTKDDSMNKIQQLEMLNDALKKENTKLEQEIEQIHTTKPFKIDNETQTDAVIEKKENTENVVYPKEEQEEVEEAFVYTGVDAQPSTVKQEEKKEKDDDNQENIQMLKLFYEQKIKNMTEKLQKTDSKVVIFAEMYKKAKEKLASEEKDKQVMISEIVRLDNEVKRIKDLLNTEESNYQKQINLMTEYIATIQEQQSDR</sequence>
<evidence type="ECO:0000259" key="3">
    <source>
        <dbReference type="SMART" id="SM01254"/>
    </source>
</evidence>
<dbReference type="InterPro" id="IPR019343">
    <property type="entry name" value="PPP1R21_N"/>
</dbReference>
<dbReference type="SMART" id="SM01254">
    <property type="entry name" value="KLRAQ"/>
    <property type="match status" value="1"/>
</dbReference>
<keyword evidence="5" id="KW-1185">Reference proteome</keyword>
<dbReference type="Pfam" id="PF10205">
    <property type="entry name" value="KLRAQ"/>
    <property type="match status" value="1"/>
</dbReference>
<feature type="coiled-coil region" evidence="1">
    <location>
        <begin position="21"/>
        <end position="87"/>
    </location>
</feature>
<dbReference type="InterPro" id="IPR049372">
    <property type="entry name" value="PPP1R21_C"/>
</dbReference>
<dbReference type="OrthoDB" id="5566667at2759"/>
<dbReference type="GO" id="GO:0005769">
    <property type="term" value="C:early endosome"/>
    <property type="evidence" value="ECO:0007669"/>
    <property type="project" value="TreeGrafter"/>
</dbReference>
<keyword evidence="1" id="KW-0175">Coiled coil</keyword>
<protein>
    <recommendedName>
        <fullName evidence="3">Protein phosphatase 1 regulatory subunit 21 N-terminal domain-containing protein</fullName>
    </recommendedName>
</protein>
<feature type="domain" description="Protein phosphatase 1 regulatory subunit 21 N-terminal" evidence="3">
    <location>
        <begin position="29"/>
        <end position="140"/>
    </location>
</feature>
<dbReference type="AlphaFoldDB" id="A0A9P6XAY0"/>
<feature type="region of interest" description="Disordered" evidence="2">
    <location>
        <begin position="173"/>
        <end position="193"/>
    </location>
</feature>
<name>A0A9P6XAY0_RHIOR</name>
<proteinExistence type="predicted"/>
<organism evidence="4 5">
    <name type="scientific">Rhizopus oryzae</name>
    <name type="common">Mucormycosis agent</name>
    <name type="synonym">Rhizopus arrhizus var. delemar</name>
    <dbReference type="NCBI Taxonomy" id="64495"/>
    <lineage>
        <taxon>Eukaryota</taxon>
        <taxon>Fungi</taxon>
        <taxon>Fungi incertae sedis</taxon>
        <taxon>Mucoromycota</taxon>
        <taxon>Mucoromycotina</taxon>
        <taxon>Mucoromycetes</taxon>
        <taxon>Mucorales</taxon>
        <taxon>Mucorineae</taxon>
        <taxon>Rhizopodaceae</taxon>
        <taxon>Rhizopus</taxon>
    </lineage>
</organism>
<reference evidence="4" key="1">
    <citation type="journal article" date="2020" name="Microb. Genom.">
        <title>Genetic diversity of clinical and environmental Mucorales isolates obtained from an investigation of mucormycosis cases among solid organ transplant recipients.</title>
        <authorList>
            <person name="Nguyen M.H."/>
            <person name="Kaul D."/>
            <person name="Muto C."/>
            <person name="Cheng S.J."/>
            <person name="Richter R.A."/>
            <person name="Bruno V.M."/>
            <person name="Liu G."/>
            <person name="Beyhan S."/>
            <person name="Sundermann A.J."/>
            <person name="Mounaud S."/>
            <person name="Pasculle A.W."/>
            <person name="Nierman W.C."/>
            <person name="Driscoll E."/>
            <person name="Cumbie R."/>
            <person name="Clancy C.J."/>
            <person name="Dupont C.L."/>
        </authorList>
    </citation>
    <scope>NUCLEOTIDE SEQUENCE</scope>
    <source>
        <strain evidence="4">GL11</strain>
    </source>
</reference>
<dbReference type="Proteomes" id="UP000716291">
    <property type="component" value="Unassembled WGS sequence"/>
</dbReference>
<gene>
    <name evidence="4" type="ORF">G6F64_005374</name>
</gene>
<evidence type="ECO:0000313" key="5">
    <source>
        <dbReference type="Proteomes" id="UP000716291"/>
    </source>
</evidence>
<dbReference type="PANTHER" id="PTHR21448:SF0">
    <property type="entry name" value="PROTEIN PHOSPHATASE 1 REGULATORY SUBUNIT 21"/>
    <property type="match status" value="1"/>
</dbReference>
<dbReference type="Pfam" id="PF21636">
    <property type="entry name" value="PPP1R21_C"/>
    <property type="match status" value="1"/>
</dbReference>
<dbReference type="InterPro" id="IPR040024">
    <property type="entry name" value="PPP1R21"/>
</dbReference>
<evidence type="ECO:0000313" key="4">
    <source>
        <dbReference type="EMBL" id="KAG1309356.1"/>
    </source>
</evidence>
<dbReference type="EMBL" id="JAANQT010000650">
    <property type="protein sequence ID" value="KAG1309356.1"/>
    <property type="molecule type" value="Genomic_DNA"/>
</dbReference>
<dbReference type="PANTHER" id="PTHR21448">
    <property type="entry name" value="SMOOTH MUSCLE MYOSIN HEAVY CHAIN-RELATED"/>
    <property type="match status" value="1"/>
</dbReference>